<sequence>MARESRCIKVLKKEGERTRRKLAEDGFLDNSLKPFSDEGFLYIPVTGEIPGAVSEIFEERDASEPLPRHELIGGIAIMQDCDRGEARRLLDSRPVIHTVLHSEGPVTGEYRTKDYIFLAGKETTKADYTEYGQRFLIDLSAAYFSARLANERQRIAAMMKDGERLLDMFAGVGPFAITLSGKCSVVYANDINPAAVSLLADNIRLNKKKNILPVLADARRLGSIFPPENFDRIIMNLPMKSSEFLDTAFRLCKSGGMIHFYTLQSQPGEMEEELEKYECEKISEKVVRSYSPSQHHAVYDIRVI</sequence>
<dbReference type="GeneID" id="9742995"/>
<dbReference type="STRING" id="679926.Mpet_0547"/>
<feature type="domain" description="SAM-dependent methyltransferase TRM5/TYW2-type" evidence="6">
    <location>
        <begin position="69"/>
        <end position="304"/>
    </location>
</feature>
<evidence type="ECO:0000256" key="1">
    <source>
        <dbReference type="ARBA" id="ARBA00022490"/>
    </source>
</evidence>
<dbReference type="CDD" id="cd02440">
    <property type="entry name" value="AdoMet_MTases"/>
    <property type="match status" value="1"/>
</dbReference>
<dbReference type="OrthoDB" id="8079at2157"/>
<keyword evidence="5" id="KW-0819">tRNA processing</keyword>
<dbReference type="Pfam" id="PF02475">
    <property type="entry name" value="TRM5-TYW2_MTfase"/>
    <property type="match status" value="1"/>
</dbReference>
<dbReference type="HOGENOM" id="CLU_022610_0_1_2"/>
<dbReference type="Gene3D" id="3.30.300.110">
    <property type="entry name" value="Met-10+ protein-like domains"/>
    <property type="match status" value="1"/>
</dbReference>
<dbReference type="PROSITE" id="PS51684">
    <property type="entry name" value="SAM_MT_TRM5_TYW2"/>
    <property type="match status" value="1"/>
</dbReference>
<dbReference type="AlphaFoldDB" id="E1RHL2"/>
<proteinExistence type="predicted"/>
<evidence type="ECO:0000313" key="7">
    <source>
        <dbReference type="EMBL" id="ADN35321.1"/>
    </source>
</evidence>
<dbReference type="GO" id="GO:0002939">
    <property type="term" value="P:tRNA N1-guanine methylation"/>
    <property type="evidence" value="ECO:0007669"/>
    <property type="project" value="TreeGrafter"/>
</dbReference>
<gene>
    <name evidence="7" type="ordered locus">Mpet_0547</name>
</gene>
<dbReference type="InterPro" id="IPR029063">
    <property type="entry name" value="SAM-dependent_MTases_sf"/>
</dbReference>
<keyword evidence="3" id="KW-0808">Transferase</keyword>
<keyword evidence="1" id="KW-0963">Cytoplasm</keyword>
<dbReference type="Gene3D" id="3.30.70.2580">
    <property type="match status" value="1"/>
</dbReference>
<dbReference type="KEGG" id="mpi:Mpet_0547"/>
<dbReference type="GO" id="GO:0008175">
    <property type="term" value="F:tRNA methyltransferase activity"/>
    <property type="evidence" value="ECO:0007669"/>
    <property type="project" value="TreeGrafter"/>
</dbReference>
<accession>E1RHL2</accession>
<dbReference type="PANTHER" id="PTHR23245">
    <property type="entry name" value="TRNA METHYLTRANSFERASE"/>
    <property type="match status" value="1"/>
</dbReference>
<dbReference type="InterPro" id="IPR056743">
    <property type="entry name" value="TRM5-TYW2-like_MTfase"/>
</dbReference>
<dbReference type="Pfam" id="PF18093">
    <property type="entry name" value="Trm5_N"/>
    <property type="match status" value="1"/>
</dbReference>
<evidence type="ECO:0000256" key="2">
    <source>
        <dbReference type="ARBA" id="ARBA00022603"/>
    </source>
</evidence>
<evidence type="ECO:0000259" key="6">
    <source>
        <dbReference type="PROSITE" id="PS51684"/>
    </source>
</evidence>
<protein>
    <recommendedName>
        <fullName evidence="6">SAM-dependent methyltransferase TRM5/TYW2-type domain-containing protein</fullName>
    </recommendedName>
</protein>
<dbReference type="PANTHER" id="PTHR23245:SF36">
    <property type="entry name" value="TRNA (GUANINE(37)-N1)-METHYLTRANSFERASE"/>
    <property type="match status" value="1"/>
</dbReference>
<dbReference type="SUPFAM" id="SSF53335">
    <property type="entry name" value="S-adenosyl-L-methionine-dependent methyltransferases"/>
    <property type="match status" value="1"/>
</dbReference>
<dbReference type="RefSeq" id="WP_013328499.1">
    <property type="nucleotide sequence ID" value="NC_014507.1"/>
</dbReference>
<evidence type="ECO:0000313" key="8">
    <source>
        <dbReference type="Proteomes" id="UP000006565"/>
    </source>
</evidence>
<dbReference type="Gene3D" id="3.40.50.150">
    <property type="entry name" value="Vaccinia Virus protein VP39"/>
    <property type="match status" value="1"/>
</dbReference>
<keyword evidence="4" id="KW-0949">S-adenosyl-L-methionine</keyword>
<keyword evidence="2" id="KW-0489">Methyltransferase</keyword>
<dbReference type="Proteomes" id="UP000006565">
    <property type="component" value="Chromosome"/>
</dbReference>
<name>E1RHL2_METP4</name>
<dbReference type="eggNOG" id="arCOG00033">
    <property type="taxonomic scope" value="Archaea"/>
</dbReference>
<reference evidence="7 8" key="1">
    <citation type="journal article" date="2010" name="Stand. Genomic Sci.">
        <title>Complete genome sequence of Methanoplanus petrolearius type strain (SEBR 4847).</title>
        <authorList>
            <person name="Brambilla E."/>
            <person name="Djao O.D."/>
            <person name="Daligault H."/>
            <person name="Lapidus A."/>
            <person name="Lucas S."/>
            <person name="Hammon N."/>
            <person name="Nolan M."/>
            <person name="Tice H."/>
            <person name="Cheng J.F."/>
            <person name="Han C."/>
            <person name="Tapia R."/>
            <person name="Goodwin L."/>
            <person name="Pitluck S."/>
            <person name="Liolios K."/>
            <person name="Ivanova N."/>
            <person name="Mavromatis K."/>
            <person name="Mikhailova N."/>
            <person name="Pati A."/>
            <person name="Chen A."/>
            <person name="Palaniappan K."/>
            <person name="Land M."/>
            <person name="Hauser L."/>
            <person name="Chang Y.J."/>
            <person name="Jeffries C.D."/>
            <person name="Rohde M."/>
            <person name="Spring S."/>
            <person name="Sikorski J."/>
            <person name="Goker M."/>
            <person name="Woyke T."/>
            <person name="Bristow J."/>
            <person name="Eisen J.A."/>
            <person name="Markowitz V."/>
            <person name="Hugenholtz P."/>
            <person name="Kyrpides N.C."/>
            <person name="Klenk H.P."/>
        </authorList>
    </citation>
    <scope>NUCLEOTIDE SEQUENCE [LARGE SCALE GENOMIC DNA]</scope>
    <source>
        <strain evidence="8">DSM 11571 / OCM 486 / SEBR 4847</strain>
    </source>
</reference>
<evidence type="ECO:0000256" key="5">
    <source>
        <dbReference type="ARBA" id="ARBA00022694"/>
    </source>
</evidence>
<organism evidence="7 8">
    <name type="scientific">Methanolacinia petrolearia (strain DSM 11571 / OCM 486 / SEBR 4847)</name>
    <name type="common">Methanoplanus petrolearius</name>
    <dbReference type="NCBI Taxonomy" id="679926"/>
    <lineage>
        <taxon>Archaea</taxon>
        <taxon>Methanobacteriati</taxon>
        <taxon>Methanobacteriota</taxon>
        <taxon>Stenosarchaea group</taxon>
        <taxon>Methanomicrobia</taxon>
        <taxon>Methanomicrobiales</taxon>
        <taxon>Methanomicrobiaceae</taxon>
        <taxon>Methanolacinia</taxon>
    </lineage>
</organism>
<evidence type="ECO:0000256" key="4">
    <source>
        <dbReference type="ARBA" id="ARBA00022691"/>
    </source>
</evidence>
<keyword evidence="8" id="KW-1185">Reference proteome</keyword>
<dbReference type="InterPro" id="IPR040601">
    <property type="entry name" value="Trm5a/b_N"/>
</dbReference>
<dbReference type="InterPro" id="IPR030382">
    <property type="entry name" value="MeTrfase_TRM5/TYW2"/>
</dbReference>
<dbReference type="EMBL" id="CP002117">
    <property type="protein sequence ID" value="ADN35321.1"/>
    <property type="molecule type" value="Genomic_DNA"/>
</dbReference>
<dbReference type="GO" id="GO:0005737">
    <property type="term" value="C:cytoplasm"/>
    <property type="evidence" value="ECO:0007669"/>
    <property type="project" value="TreeGrafter"/>
</dbReference>
<evidence type="ECO:0000256" key="3">
    <source>
        <dbReference type="ARBA" id="ARBA00022679"/>
    </source>
</evidence>